<reference evidence="3" key="1">
    <citation type="journal article" date="2012" name="Science">
        <title>The Paleozoic origin of enzymatic lignin decomposition reconstructed from 31 fungal genomes.</title>
        <authorList>
            <person name="Floudas D."/>
            <person name="Binder M."/>
            <person name="Riley R."/>
            <person name="Barry K."/>
            <person name="Blanchette R.A."/>
            <person name="Henrissat B."/>
            <person name="Martinez A.T."/>
            <person name="Otillar R."/>
            <person name="Spatafora J.W."/>
            <person name="Yadav J.S."/>
            <person name="Aerts A."/>
            <person name="Benoit I."/>
            <person name="Boyd A."/>
            <person name="Carlson A."/>
            <person name="Copeland A."/>
            <person name="Coutinho P.M."/>
            <person name="de Vries R.P."/>
            <person name="Ferreira P."/>
            <person name="Findley K."/>
            <person name="Foster B."/>
            <person name="Gaskell J."/>
            <person name="Glotzer D."/>
            <person name="Gorecki P."/>
            <person name="Heitman J."/>
            <person name="Hesse C."/>
            <person name="Hori C."/>
            <person name="Igarashi K."/>
            <person name="Jurgens J.A."/>
            <person name="Kallen N."/>
            <person name="Kersten P."/>
            <person name="Kohler A."/>
            <person name="Kuees U."/>
            <person name="Kumar T.K.A."/>
            <person name="Kuo A."/>
            <person name="LaButti K."/>
            <person name="Larrondo L.F."/>
            <person name="Lindquist E."/>
            <person name="Ling A."/>
            <person name="Lombard V."/>
            <person name="Lucas S."/>
            <person name="Lundell T."/>
            <person name="Martin R."/>
            <person name="McLaughlin D.J."/>
            <person name="Morgenstern I."/>
            <person name="Morin E."/>
            <person name="Murat C."/>
            <person name="Nagy L.G."/>
            <person name="Nolan M."/>
            <person name="Ohm R.A."/>
            <person name="Patyshakuliyeva A."/>
            <person name="Rokas A."/>
            <person name="Ruiz-Duenas F.J."/>
            <person name="Sabat G."/>
            <person name="Salamov A."/>
            <person name="Samejima M."/>
            <person name="Schmutz J."/>
            <person name="Slot J.C."/>
            <person name="St John F."/>
            <person name="Stenlid J."/>
            <person name="Sun H."/>
            <person name="Sun S."/>
            <person name="Syed K."/>
            <person name="Tsang A."/>
            <person name="Wiebenga A."/>
            <person name="Young D."/>
            <person name="Pisabarro A."/>
            <person name="Eastwood D.C."/>
            <person name="Martin F."/>
            <person name="Cullen D."/>
            <person name="Grigoriev I.V."/>
            <person name="Hibbett D.S."/>
        </authorList>
    </citation>
    <scope>NUCLEOTIDE SEQUENCE [LARGE SCALE GENOMIC DNA]</scope>
    <source>
        <strain evidence="3">HHB-11173 SS5</strain>
    </source>
</reference>
<keyword evidence="3" id="KW-1185">Reference proteome</keyword>
<dbReference type="RefSeq" id="XP_007388423.1">
    <property type="nucleotide sequence ID" value="XM_007388361.1"/>
</dbReference>
<protein>
    <recommendedName>
        <fullName evidence="4">Transcription factor CBF/NF-Y/archaeal histone domain-containing protein</fullName>
    </recommendedName>
</protein>
<evidence type="ECO:0000313" key="3">
    <source>
        <dbReference type="Proteomes" id="UP000054196"/>
    </source>
</evidence>
<name>R7S1M5_PUNST</name>
<dbReference type="KEGG" id="psq:PUNSTDRAFT_138675"/>
<gene>
    <name evidence="2" type="ORF">PUNSTDRAFT_138675</name>
</gene>
<evidence type="ECO:0000256" key="1">
    <source>
        <dbReference type="SAM" id="MobiDB-lite"/>
    </source>
</evidence>
<dbReference type="Proteomes" id="UP000054196">
    <property type="component" value="Unassembled WGS sequence"/>
</dbReference>
<feature type="region of interest" description="Disordered" evidence="1">
    <location>
        <begin position="62"/>
        <end position="152"/>
    </location>
</feature>
<evidence type="ECO:0000313" key="2">
    <source>
        <dbReference type="EMBL" id="EIN04280.1"/>
    </source>
</evidence>
<proteinExistence type="predicted"/>
<feature type="compositionally biased region" description="Gly residues" evidence="1">
    <location>
        <begin position="70"/>
        <end position="79"/>
    </location>
</feature>
<dbReference type="AlphaFoldDB" id="R7S1M5"/>
<feature type="compositionally biased region" description="Polar residues" evidence="1">
    <location>
        <begin position="94"/>
        <end position="106"/>
    </location>
</feature>
<dbReference type="GeneID" id="18880139"/>
<evidence type="ECO:0008006" key="4">
    <source>
        <dbReference type="Google" id="ProtNLM"/>
    </source>
</evidence>
<dbReference type="HOGENOM" id="CLU_1723295_0_0_1"/>
<dbReference type="EMBL" id="JH687555">
    <property type="protein sequence ID" value="EIN04280.1"/>
    <property type="molecule type" value="Genomic_DNA"/>
</dbReference>
<sequence length="152" mass="16135">MKKVMKSDPEVKMIAADGGTHPVLQGLRNLYLGDNRTSLHRRGFEQTALAKSDQFDFLIDIVPRDDGHGHGAGQGGSAGQGLDQAARKKRKENNGQQGQPPTNGSDSRPEGVALDTSTVASGSGALEEMKQLLEDPTSPVERHSRPAQGPLG</sequence>
<accession>R7S1M5</accession>
<organism evidence="2 3">
    <name type="scientific">Punctularia strigosozonata (strain HHB-11173)</name>
    <name type="common">White-rot fungus</name>
    <dbReference type="NCBI Taxonomy" id="741275"/>
    <lineage>
        <taxon>Eukaryota</taxon>
        <taxon>Fungi</taxon>
        <taxon>Dikarya</taxon>
        <taxon>Basidiomycota</taxon>
        <taxon>Agaricomycotina</taxon>
        <taxon>Agaricomycetes</taxon>
        <taxon>Corticiales</taxon>
        <taxon>Punctulariaceae</taxon>
        <taxon>Punctularia</taxon>
    </lineage>
</organism>